<dbReference type="AlphaFoldDB" id="A0A0F3GPX4"/>
<comment type="caution">
    <text evidence="1">The sequence shown here is derived from an EMBL/GenBank/DDBJ whole genome shotgun (WGS) entry which is preliminary data.</text>
</comment>
<sequence length="67" mass="7553">MDGVEVIVKPVAVELHPGDYKVVVNPTVSGDVGYLTLYDLYRGGVDDSVLYVRYVTLDVLNWHRRLC</sequence>
<dbReference type="Proteomes" id="UP000033423">
    <property type="component" value="Unassembled WGS sequence"/>
</dbReference>
<gene>
    <name evidence="1" type="ORF">MBAV_003783</name>
</gene>
<keyword evidence="2" id="KW-1185">Reference proteome</keyword>
<evidence type="ECO:0000313" key="1">
    <source>
        <dbReference type="EMBL" id="KJU84024.1"/>
    </source>
</evidence>
<proteinExistence type="predicted"/>
<dbReference type="EMBL" id="LACI01001644">
    <property type="protein sequence ID" value="KJU84024.1"/>
    <property type="molecule type" value="Genomic_DNA"/>
</dbReference>
<accession>A0A0F3GPX4</accession>
<protein>
    <submittedName>
        <fullName evidence="1">Uncharacterized protein</fullName>
    </submittedName>
</protein>
<name>A0A0F3GPX4_9BACT</name>
<organism evidence="1 2">
    <name type="scientific">Candidatus Magnetobacterium bavaricum</name>
    <dbReference type="NCBI Taxonomy" id="29290"/>
    <lineage>
        <taxon>Bacteria</taxon>
        <taxon>Pseudomonadati</taxon>
        <taxon>Nitrospirota</taxon>
        <taxon>Thermodesulfovibrionia</taxon>
        <taxon>Thermodesulfovibrionales</taxon>
        <taxon>Candidatus Magnetobacteriaceae</taxon>
        <taxon>Candidatus Magnetobacterium</taxon>
    </lineage>
</organism>
<evidence type="ECO:0000313" key="2">
    <source>
        <dbReference type="Proteomes" id="UP000033423"/>
    </source>
</evidence>
<reference evidence="1 2" key="1">
    <citation type="submission" date="2015-02" db="EMBL/GenBank/DDBJ databases">
        <title>Single-cell genomics of uncultivated deep-branching MTB reveals a conserved set of magnetosome genes.</title>
        <authorList>
            <person name="Kolinko S."/>
            <person name="Richter M."/>
            <person name="Glockner F.O."/>
            <person name="Brachmann A."/>
            <person name="Schuler D."/>
        </authorList>
    </citation>
    <scope>NUCLEOTIDE SEQUENCE [LARGE SCALE GENOMIC DNA]</scope>
    <source>
        <strain evidence="1">TM-1</strain>
    </source>
</reference>